<name>A0A556V699_BAGYA</name>
<dbReference type="Gene3D" id="2.60.40.10">
    <property type="entry name" value="Immunoglobulins"/>
    <property type="match status" value="1"/>
</dbReference>
<dbReference type="Proteomes" id="UP000319801">
    <property type="component" value="Unassembled WGS sequence"/>
</dbReference>
<evidence type="ECO:0000259" key="19">
    <source>
        <dbReference type="PROSITE" id="PS51004"/>
    </source>
</evidence>
<dbReference type="InterPro" id="IPR003599">
    <property type="entry name" value="Ig_sub"/>
</dbReference>
<comment type="caution">
    <text evidence="14">Lacks conserved residue(s) required for the propagation of feature annotation.</text>
</comment>
<feature type="compositionally biased region" description="Polar residues" evidence="15">
    <location>
        <begin position="740"/>
        <end position="749"/>
    </location>
</feature>
<organism evidence="20 21">
    <name type="scientific">Bagarius yarrelli</name>
    <name type="common">Goonch</name>
    <name type="synonym">Bagrus yarrelli</name>
    <dbReference type="NCBI Taxonomy" id="175774"/>
    <lineage>
        <taxon>Eukaryota</taxon>
        <taxon>Metazoa</taxon>
        <taxon>Chordata</taxon>
        <taxon>Craniata</taxon>
        <taxon>Vertebrata</taxon>
        <taxon>Euteleostomi</taxon>
        <taxon>Actinopterygii</taxon>
        <taxon>Neopterygii</taxon>
        <taxon>Teleostei</taxon>
        <taxon>Ostariophysi</taxon>
        <taxon>Siluriformes</taxon>
        <taxon>Sisoridae</taxon>
        <taxon>Sisorinae</taxon>
        <taxon>Bagarius</taxon>
    </lineage>
</organism>
<dbReference type="SMART" id="SM00409">
    <property type="entry name" value="IG"/>
    <property type="match status" value="1"/>
</dbReference>
<evidence type="ECO:0000256" key="4">
    <source>
        <dbReference type="ARBA" id="ARBA00022553"/>
    </source>
</evidence>
<dbReference type="InterPro" id="IPR027231">
    <property type="entry name" value="Semaphorin"/>
</dbReference>
<dbReference type="SMART" id="SM00423">
    <property type="entry name" value="PSI"/>
    <property type="match status" value="1"/>
</dbReference>
<dbReference type="InterPro" id="IPR015943">
    <property type="entry name" value="WD40/YVTN_repeat-like_dom_sf"/>
</dbReference>
<dbReference type="InterPro" id="IPR002165">
    <property type="entry name" value="Plexin_repeat"/>
</dbReference>
<keyword evidence="9 16" id="KW-1133">Transmembrane helix</keyword>
<dbReference type="GO" id="GO:0030215">
    <property type="term" value="F:semaphorin receptor binding"/>
    <property type="evidence" value="ECO:0007669"/>
    <property type="project" value="InterPro"/>
</dbReference>
<evidence type="ECO:0000256" key="15">
    <source>
        <dbReference type="SAM" id="MobiDB-lite"/>
    </source>
</evidence>
<dbReference type="FunFam" id="2.130.10.10:FF:000033">
    <property type="entry name" value="Semaphorin 4B"/>
    <property type="match status" value="1"/>
</dbReference>
<keyword evidence="11" id="KW-1015">Disulfide bond</keyword>
<feature type="region of interest" description="Disordered" evidence="15">
    <location>
        <begin position="767"/>
        <end position="786"/>
    </location>
</feature>
<evidence type="ECO:0000313" key="20">
    <source>
        <dbReference type="EMBL" id="TSW48781.1"/>
    </source>
</evidence>
<evidence type="ECO:0000256" key="6">
    <source>
        <dbReference type="ARBA" id="ARBA00022729"/>
    </source>
</evidence>
<proteinExistence type="inferred from homology"/>
<keyword evidence="3" id="KW-0217">Developmental protein</keyword>
<evidence type="ECO:0000256" key="8">
    <source>
        <dbReference type="ARBA" id="ARBA00022902"/>
    </source>
</evidence>
<feature type="domain" description="Sema" evidence="19">
    <location>
        <begin position="38"/>
        <end position="505"/>
    </location>
</feature>
<dbReference type="InterPro" id="IPR001627">
    <property type="entry name" value="Semap_dom"/>
</dbReference>
<feature type="region of interest" description="Disordered" evidence="15">
    <location>
        <begin position="721"/>
        <end position="751"/>
    </location>
</feature>
<evidence type="ECO:0000256" key="12">
    <source>
        <dbReference type="ARBA" id="ARBA00023180"/>
    </source>
</evidence>
<dbReference type="Pfam" id="PF01437">
    <property type="entry name" value="PSI"/>
    <property type="match status" value="1"/>
</dbReference>
<dbReference type="InterPro" id="IPR016201">
    <property type="entry name" value="PSI"/>
</dbReference>
<feature type="chain" id="PRO_5021906250" evidence="17">
    <location>
        <begin position="25"/>
        <end position="851"/>
    </location>
</feature>
<evidence type="ECO:0000256" key="11">
    <source>
        <dbReference type="ARBA" id="ARBA00023157"/>
    </source>
</evidence>
<evidence type="ECO:0000256" key="5">
    <source>
        <dbReference type="ARBA" id="ARBA00022692"/>
    </source>
</evidence>
<dbReference type="PROSITE" id="PS50835">
    <property type="entry name" value="IG_LIKE"/>
    <property type="match status" value="1"/>
</dbReference>
<evidence type="ECO:0000256" key="10">
    <source>
        <dbReference type="ARBA" id="ARBA00023136"/>
    </source>
</evidence>
<keyword evidence="10 16" id="KW-0472">Membrane</keyword>
<dbReference type="Pfam" id="PF01403">
    <property type="entry name" value="Sema"/>
    <property type="match status" value="1"/>
</dbReference>
<gene>
    <name evidence="20" type="ORF">Baya_13480</name>
</gene>
<dbReference type="InterPro" id="IPR007110">
    <property type="entry name" value="Ig-like_dom"/>
</dbReference>
<keyword evidence="12" id="KW-0325">Glycoprotein</keyword>
<dbReference type="SUPFAM" id="SSF48726">
    <property type="entry name" value="Immunoglobulin"/>
    <property type="match status" value="1"/>
</dbReference>
<evidence type="ECO:0000256" key="16">
    <source>
        <dbReference type="SAM" id="Phobius"/>
    </source>
</evidence>
<accession>A0A556V699</accession>
<dbReference type="SUPFAM" id="SSF101912">
    <property type="entry name" value="Sema domain"/>
    <property type="match status" value="1"/>
</dbReference>
<dbReference type="FunFam" id="2.60.40.10:FF:001170">
    <property type="entry name" value="Sema domain, immunoglobulin domain (Ig), short basic domain, secreted, (Semaphorin) 3F"/>
    <property type="match status" value="1"/>
</dbReference>
<dbReference type="Gene3D" id="2.130.10.10">
    <property type="entry name" value="YVTN repeat-like/Quinoprotein amine dehydrogenase"/>
    <property type="match status" value="1"/>
</dbReference>
<keyword evidence="5 16" id="KW-0812">Transmembrane</keyword>
<dbReference type="InterPro" id="IPR036179">
    <property type="entry name" value="Ig-like_dom_sf"/>
</dbReference>
<reference evidence="20 21" key="1">
    <citation type="journal article" date="2019" name="Genome Biol. Evol.">
        <title>Whole-Genome Sequencing of the Giant Devil Catfish, Bagarius yarrelli.</title>
        <authorList>
            <person name="Jiang W."/>
            <person name="Lv Y."/>
            <person name="Cheng L."/>
            <person name="Yang K."/>
            <person name="Chao B."/>
            <person name="Wang X."/>
            <person name="Li Y."/>
            <person name="Pan X."/>
            <person name="You X."/>
            <person name="Zhang Y."/>
            <person name="Yang J."/>
            <person name="Li J."/>
            <person name="Zhang X."/>
            <person name="Liu S."/>
            <person name="Sun C."/>
            <person name="Yang J."/>
            <person name="Shi Q."/>
        </authorList>
    </citation>
    <scope>NUCLEOTIDE SEQUENCE [LARGE SCALE GENOMIC DNA]</scope>
    <source>
        <strain evidence="20">JWS20170419001</strain>
        <tissue evidence="20">Muscle</tissue>
    </source>
</reference>
<keyword evidence="4" id="KW-0597">Phosphoprotein</keyword>
<dbReference type="InterPro" id="IPR013783">
    <property type="entry name" value="Ig-like_fold"/>
</dbReference>
<dbReference type="GO" id="GO:0005886">
    <property type="term" value="C:plasma membrane"/>
    <property type="evidence" value="ECO:0007669"/>
    <property type="project" value="TreeGrafter"/>
</dbReference>
<evidence type="ECO:0000256" key="17">
    <source>
        <dbReference type="SAM" id="SignalP"/>
    </source>
</evidence>
<keyword evidence="8" id="KW-0524">Neurogenesis</keyword>
<dbReference type="GO" id="GO:0030335">
    <property type="term" value="P:positive regulation of cell migration"/>
    <property type="evidence" value="ECO:0007669"/>
    <property type="project" value="TreeGrafter"/>
</dbReference>
<dbReference type="GO" id="GO:0007411">
    <property type="term" value="P:axon guidance"/>
    <property type="evidence" value="ECO:0007669"/>
    <property type="project" value="TreeGrafter"/>
</dbReference>
<evidence type="ECO:0000256" key="14">
    <source>
        <dbReference type="PROSITE-ProRule" id="PRU00352"/>
    </source>
</evidence>
<protein>
    <submittedName>
        <fullName evidence="20">Semaphorin-4G</fullName>
    </submittedName>
</protein>
<comment type="similarity">
    <text evidence="2">Belongs to the semaphorin family.</text>
</comment>
<evidence type="ECO:0000256" key="1">
    <source>
        <dbReference type="ARBA" id="ARBA00004479"/>
    </source>
</evidence>
<dbReference type="InterPro" id="IPR036352">
    <property type="entry name" value="Semap_dom_sf"/>
</dbReference>
<dbReference type="SMART" id="SM00630">
    <property type="entry name" value="Sema"/>
    <property type="match status" value="1"/>
</dbReference>
<dbReference type="Gene3D" id="3.30.1680.10">
    <property type="entry name" value="ligand-binding face of the semaphorins, domain 2"/>
    <property type="match status" value="1"/>
</dbReference>
<dbReference type="GO" id="GO:0001755">
    <property type="term" value="P:neural crest cell migration"/>
    <property type="evidence" value="ECO:0007669"/>
    <property type="project" value="TreeGrafter"/>
</dbReference>
<evidence type="ECO:0000256" key="13">
    <source>
        <dbReference type="ARBA" id="ARBA00023319"/>
    </source>
</evidence>
<evidence type="ECO:0000256" key="3">
    <source>
        <dbReference type="ARBA" id="ARBA00022473"/>
    </source>
</evidence>
<dbReference type="GO" id="GO:0045499">
    <property type="term" value="F:chemorepellent activity"/>
    <property type="evidence" value="ECO:0007669"/>
    <property type="project" value="TreeGrafter"/>
</dbReference>
<evidence type="ECO:0000256" key="9">
    <source>
        <dbReference type="ARBA" id="ARBA00022989"/>
    </source>
</evidence>
<keyword evidence="7" id="KW-0221">Differentiation</keyword>
<dbReference type="PANTHER" id="PTHR11036">
    <property type="entry name" value="SEMAPHORIN"/>
    <property type="match status" value="1"/>
</dbReference>
<feature type="transmembrane region" description="Helical" evidence="16">
    <location>
        <begin position="684"/>
        <end position="709"/>
    </location>
</feature>
<sequence>MRMRSDVAWLSCLQLLCAVSTFKAYPFTPPLDLDVTPRTTVSVNELWRCRRFSGSTVNYNTLLLEEEPGLLYVGARGVLYALQASDISSFSRAIDWEAPEERKQQCLDKGKDNKTECFNHIRFLQRFNNTHLYTCGTHAFSPQCAYIESKEFKMSSTFEEGRERCPYDPAKGYTGLLIDGQMYTASQYEFWSSPDIRRNSPNPTLRTEEAPTRWLYEADFVESALIKESVNSSIGDDDKIYFFFTEKNQEHNLYSSYSRVARVARVCKSDRGGLLTLQKKWTSFLKARLVCSLPDYEFHFNVLRSMYVLEGPKPEDTMLYGIFGLEWKNVKSSAICRYSIKDVQQVFEGPYMENQEDSGTKLTEYTGKVPDPRPGACITDQLREKGIKLSTDLPDDVLHFVRRHPLMSRQILPLGKRPLLFRRTVDYTKIVVHKVTALDGQTYHMLFIGTDEGWLQRAVEVKGQLHIIEELQLFEEPQPVNNIVISEKQMSVYVGSPSGVVQLPLSTCHKYASCFDCMLARDPFCAWDGAACVGITSHTDRSNLTQDILNGNEGCAKSAADDPVQHRLRSVMAGDDVLLQCELGSNLATPQWMRNAQQLRDYGMNSGYRIGTDGLLVIEARPEQSGNYSCFALENEVRIHIVIYTLIVHLPPPPYPTLHPNSNGSNLLPHPLPPQFQSLKNMEAMYISLITVLGGLCLVLTVVLLYVGFCVQSKRGKYSVQSAAQAERKRKRNDRMELKTVSSHCNGKANTHDGLLQIVPGEAQVSANKELPPAPPLPPASSNSELEYTNGFSATLPSVLRKMNGNSYVLLQQTDGDPTSPLYYSFTEELNRILEKRKHTQLCSKPDESSV</sequence>
<evidence type="ECO:0000259" key="18">
    <source>
        <dbReference type="PROSITE" id="PS50835"/>
    </source>
</evidence>
<dbReference type="PROSITE" id="PS51004">
    <property type="entry name" value="SEMA"/>
    <property type="match status" value="1"/>
</dbReference>
<dbReference type="GO" id="GO:0071526">
    <property type="term" value="P:semaphorin-plexin signaling pathway"/>
    <property type="evidence" value="ECO:0007669"/>
    <property type="project" value="TreeGrafter"/>
</dbReference>
<dbReference type="EMBL" id="VCAZ01000133">
    <property type="protein sequence ID" value="TSW48781.1"/>
    <property type="molecule type" value="Genomic_DNA"/>
</dbReference>
<dbReference type="OrthoDB" id="9988752at2759"/>
<feature type="signal peptide" evidence="17">
    <location>
        <begin position="1"/>
        <end position="24"/>
    </location>
</feature>
<keyword evidence="6 17" id="KW-0732">Signal</keyword>
<comment type="caution">
    <text evidence="20">The sequence shown here is derived from an EMBL/GenBank/DDBJ whole genome shotgun (WGS) entry which is preliminary data.</text>
</comment>
<keyword evidence="21" id="KW-1185">Reference proteome</keyword>
<evidence type="ECO:0000256" key="2">
    <source>
        <dbReference type="ARBA" id="ARBA00009492"/>
    </source>
</evidence>
<evidence type="ECO:0000313" key="21">
    <source>
        <dbReference type="Proteomes" id="UP000319801"/>
    </source>
</evidence>
<dbReference type="SUPFAM" id="SSF103575">
    <property type="entry name" value="Plexin repeat"/>
    <property type="match status" value="1"/>
</dbReference>
<comment type="subcellular location">
    <subcellularLocation>
        <location evidence="1">Membrane</location>
        <topology evidence="1">Single-pass type I membrane protein</topology>
    </subcellularLocation>
</comment>
<dbReference type="AlphaFoldDB" id="A0A556V699"/>
<evidence type="ECO:0000256" key="7">
    <source>
        <dbReference type="ARBA" id="ARBA00022782"/>
    </source>
</evidence>
<keyword evidence="13" id="KW-0393">Immunoglobulin domain</keyword>
<feature type="domain" description="Ig-like" evidence="18">
    <location>
        <begin position="563"/>
        <end position="640"/>
    </location>
</feature>
<dbReference type="PANTHER" id="PTHR11036:SF17">
    <property type="entry name" value="SEMAPHORIN-4G"/>
    <property type="match status" value="1"/>
</dbReference>